<feature type="binding site" evidence="9">
    <location>
        <position position="110"/>
    </location>
    <ligand>
        <name>D-ribulose 5-phosphate</name>
        <dbReference type="ChEBI" id="CHEBI:58121"/>
    </ligand>
</feature>
<feature type="binding site" evidence="9">
    <location>
        <begin position="67"/>
        <end position="71"/>
    </location>
    <ligand>
        <name>D-ribulose 5-phosphate</name>
        <dbReference type="ChEBI" id="CHEBI:58121"/>
    </ligand>
</feature>
<reference evidence="10 11" key="1">
    <citation type="submission" date="2017-03" db="EMBL/GenBank/DDBJ databases">
        <title>Whole genome sequence of Micromonospora wenchangensis, isolated from mangrove soil.</title>
        <authorList>
            <person name="Yang H."/>
        </authorList>
    </citation>
    <scope>NUCLEOTIDE SEQUENCE [LARGE SCALE GENOMIC DNA]</scope>
    <source>
        <strain evidence="10 11">CCTCC AA 2012002</strain>
    </source>
</reference>
<dbReference type="Pfam" id="PF02502">
    <property type="entry name" value="LacAB_rpiB"/>
    <property type="match status" value="1"/>
</dbReference>
<comment type="pathway">
    <text evidence="2">Carbohydrate degradation; pentose phosphate pathway; D-ribose 5-phosphate from D-ribulose 5-phosphate (non-oxidative stage): step 1/1.</text>
</comment>
<protein>
    <recommendedName>
        <fullName evidence="6">Ribose-5-phosphate isomerase B</fullName>
        <ecNumber evidence="5">5.3.1.6</ecNumber>
    </recommendedName>
    <alternativeName>
        <fullName evidence="8">Phosphoriboisomerase B</fullName>
    </alternativeName>
</protein>
<dbReference type="PIRSF" id="PIRSF005384">
    <property type="entry name" value="RpiB_LacA_B"/>
    <property type="match status" value="1"/>
</dbReference>
<dbReference type="EMBL" id="MZMV01000076">
    <property type="protein sequence ID" value="OWU99621.1"/>
    <property type="molecule type" value="Genomic_DNA"/>
</dbReference>
<evidence type="ECO:0000313" key="11">
    <source>
        <dbReference type="Proteomes" id="UP000197174"/>
    </source>
</evidence>
<dbReference type="InterPro" id="IPR011860">
    <property type="entry name" value="Rib-5-P_Isoase_Actino"/>
</dbReference>
<feature type="binding site" evidence="9">
    <location>
        <begin position="8"/>
        <end position="9"/>
    </location>
    <ligand>
        <name>D-ribulose 5-phosphate</name>
        <dbReference type="ChEBI" id="CHEBI:58121"/>
    </ligand>
</feature>
<feature type="binding site" evidence="9">
    <location>
        <position position="100"/>
    </location>
    <ligand>
        <name>D-ribulose 5-phosphate</name>
        <dbReference type="ChEBI" id="CHEBI:58121"/>
    </ligand>
</feature>
<evidence type="ECO:0000256" key="9">
    <source>
        <dbReference type="PIRSR" id="PIRSR005384-2"/>
    </source>
</evidence>
<dbReference type="AlphaFoldDB" id="A0A2D0AWP9"/>
<dbReference type="GO" id="GO:0019316">
    <property type="term" value="P:D-allose catabolic process"/>
    <property type="evidence" value="ECO:0007669"/>
    <property type="project" value="TreeGrafter"/>
</dbReference>
<comment type="caution">
    <text evidence="10">The sequence shown here is derived from an EMBL/GenBank/DDBJ whole genome shotgun (WGS) entry which is preliminary data.</text>
</comment>
<dbReference type="InterPro" id="IPR036569">
    <property type="entry name" value="RpiB_LacA_LacB_sf"/>
</dbReference>
<comment type="catalytic activity">
    <reaction evidence="1">
        <text>aldehydo-D-ribose 5-phosphate = D-ribulose 5-phosphate</text>
        <dbReference type="Rhea" id="RHEA:14657"/>
        <dbReference type="ChEBI" id="CHEBI:58121"/>
        <dbReference type="ChEBI" id="CHEBI:58273"/>
        <dbReference type="EC" id="5.3.1.6"/>
    </reaction>
</comment>
<evidence type="ECO:0000256" key="3">
    <source>
        <dbReference type="ARBA" id="ARBA00008754"/>
    </source>
</evidence>
<evidence type="ECO:0000256" key="7">
    <source>
        <dbReference type="ARBA" id="ARBA00023235"/>
    </source>
</evidence>
<dbReference type="OrthoDB" id="1778624at2"/>
<evidence type="ECO:0000256" key="4">
    <source>
        <dbReference type="ARBA" id="ARBA00011738"/>
    </source>
</evidence>
<comment type="similarity">
    <text evidence="3">Belongs to the LacAB/RpiB family.</text>
</comment>
<dbReference type="PANTHER" id="PTHR30345">
    <property type="entry name" value="RIBOSE-5-PHOSPHATE ISOMERASE B"/>
    <property type="match status" value="1"/>
</dbReference>
<dbReference type="Proteomes" id="UP000197174">
    <property type="component" value="Unassembled WGS sequence"/>
</dbReference>
<dbReference type="NCBIfam" id="NF004051">
    <property type="entry name" value="PRK05571.1"/>
    <property type="match status" value="1"/>
</dbReference>
<dbReference type="NCBIfam" id="TIGR02133">
    <property type="entry name" value="RPI_actino"/>
    <property type="match status" value="1"/>
</dbReference>
<keyword evidence="11" id="KW-1185">Reference proteome</keyword>
<evidence type="ECO:0000256" key="8">
    <source>
        <dbReference type="ARBA" id="ARBA00032117"/>
    </source>
</evidence>
<evidence type="ECO:0000256" key="2">
    <source>
        <dbReference type="ARBA" id="ARBA00004988"/>
    </source>
</evidence>
<gene>
    <name evidence="10" type="ORF">B5D80_29100</name>
</gene>
<comment type="subunit">
    <text evidence="4">Homodimer.</text>
</comment>
<evidence type="ECO:0000256" key="6">
    <source>
        <dbReference type="ARBA" id="ARBA00014007"/>
    </source>
</evidence>
<feature type="binding site" evidence="9">
    <location>
        <position position="138"/>
    </location>
    <ligand>
        <name>D-ribulose 5-phosphate</name>
        <dbReference type="ChEBI" id="CHEBI:58121"/>
    </ligand>
</feature>
<evidence type="ECO:0000256" key="1">
    <source>
        <dbReference type="ARBA" id="ARBA00001713"/>
    </source>
</evidence>
<evidence type="ECO:0000313" key="10">
    <source>
        <dbReference type="EMBL" id="OWU99621.1"/>
    </source>
</evidence>
<dbReference type="SUPFAM" id="SSF89623">
    <property type="entry name" value="Ribose/Galactose isomerase RpiB/AlsB"/>
    <property type="match status" value="1"/>
</dbReference>
<dbReference type="Gene3D" id="3.40.1400.10">
    <property type="entry name" value="Sugar-phosphate isomerase, RpiB/LacA/LacB"/>
    <property type="match status" value="1"/>
</dbReference>
<evidence type="ECO:0000256" key="5">
    <source>
        <dbReference type="ARBA" id="ARBA00011959"/>
    </source>
</evidence>
<dbReference type="GO" id="GO:0004751">
    <property type="term" value="F:ribose-5-phosphate isomerase activity"/>
    <property type="evidence" value="ECO:0007669"/>
    <property type="project" value="UniProtKB-EC"/>
</dbReference>
<name>A0A2D0AWP9_9ACTN</name>
<accession>A0A2D0AWP9</accession>
<dbReference type="NCBIfam" id="TIGR00689">
    <property type="entry name" value="rpiB_lacA_lacB"/>
    <property type="match status" value="1"/>
</dbReference>
<proteinExistence type="inferred from homology"/>
<dbReference type="InterPro" id="IPR003500">
    <property type="entry name" value="RpiB_LacA_LacB"/>
</dbReference>
<dbReference type="EC" id="5.3.1.6" evidence="5"/>
<keyword evidence="7 10" id="KW-0413">Isomerase</keyword>
<sequence>MRVYLGSDHAGFELKVHLANHLAKQGYELVDVGPHAFDPDDDYPTFCLHTGDRVVADPGSLGVVIGGSGNGEQIAANKVAGVRAALAWSIETAQLGRQHNDANVVAVGARQHTLDEAAAIVEAFLTTPFSGNERHARRIAQVAEYERTRELPELPAPADLS</sequence>
<dbReference type="RefSeq" id="WP_088647123.1">
    <property type="nucleotide sequence ID" value="NZ_CBDRBW010000034.1"/>
</dbReference>
<feature type="binding site" evidence="9">
    <location>
        <position position="134"/>
    </location>
    <ligand>
        <name>D-ribulose 5-phosphate</name>
        <dbReference type="ChEBI" id="CHEBI:58121"/>
    </ligand>
</feature>
<dbReference type="FunFam" id="3.40.1400.10:FF:000002">
    <property type="entry name" value="Ribose-5-phosphate isomerase B"/>
    <property type="match status" value="1"/>
</dbReference>
<organism evidence="10 11">
    <name type="scientific">Micromonospora wenchangensis</name>
    <dbReference type="NCBI Taxonomy" id="1185415"/>
    <lineage>
        <taxon>Bacteria</taxon>
        <taxon>Bacillati</taxon>
        <taxon>Actinomycetota</taxon>
        <taxon>Actinomycetes</taxon>
        <taxon>Micromonosporales</taxon>
        <taxon>Micromonosporaceae</taxon>
        <taxon>Micromonospora</taxon>
    </lineage>
</organism>
<dbReference type="PANTHER" id="PTHR30345:SF0">
    <property type="entry name" value="DNA DAMAGE-REPAIR_TOLERATION PROTEIN DRT102"/>
    <property type="match status" value="1"/>
</dbReference>
<dbReference type="GO" id="GO:0009052">
    <property type="term" value="P:pentose-phosphate shunt, non-oxidative branch"/>
    <property type="evidence" value="ECO:0007669"/>
    <property type="project" value="TreeGrafter"/>
</dbReference>